<gene>
    <name evidence="2" type="ORF">ACFO3Q_02930</name>
</gene>
<evidence type="ECO:0000313" key="3">
    <source>
        <dbReference type="Proteomes" id="UP001595892"/>
    </source>
</evidence>
<keyword evidence="3" id="KW-1185">Reference proteome</keyword>
<organism evidence="2 3">
    <name type="scientific">Coralloluteibacterium thermophilum</name>
    <dbReference type="NCBI Taxonomy" id="2707049"/>
    <lineage>
        <taxon>Bacteria</taxon>
        <taxon>Pseudomonadati</taxon>
        <taxon>Pseudomonadota</taxon>
        <taxon>Gammaproteobacteria</taxon>
        <taxon>Lysobacterales</taxon>
        <taxon>Lysobacteraceae</taxon>
        <taxon>Coralloluteibacterium</taxon>
    </lineage>
</organism>
<name>A0ABV9NFH9_9GAMM</name>
<feature type="signal peptide" evidence="1">
    <location>
        <begin position="1"/>
        <end position="21"/>
    </location>
</feature>
<evidence type="ECO:0000256" key="1">
    <source>
        <dbReference type="SAM" id="SignalP"/>
    </source>
</evidence>
<dbReference type="RefSeq" id="WP_377003125.1">
    <property type="nucleotide sequence ID" value="NZ_JBHSGG010000003.1"/>
</dbReference>
<protein>
    <submittedName>
        <fullName evidence="2">Uncharacterized protein</fullName>
    </submittedName>
</protein>
<dbReference type="Proteomes" id="UP001595892">
    <property type="component" value="Unassembled WGS sequence"/>
</dbReference>
<sequence length="156" mass="16952">MKAWAALGATVALVAPAYAQAPDSGASRLGRALAGGDRIAEEAAQRRMYDRAQLEAAMQEIRASRLRQEQTQTEQYWQSALLATYVEQGLPEAEARAISATYRISPEGAAMLHTVRRIGVEQAARDARAALDRHDHRVANDLIVAAIIVMQELGAE</sequence>
<keyword evidence="1" id="KW-0732">Signal</keyword>
<feature type="chain" id="PRO_5047342755" evidence="1">
    <location>
        <begin position="22"/>
        <end position="156"/>
    </location>
</feature>
<reference evidence="3" key="1">
    <citation type="journal article" date="2019" name="Int. J. Syst. Evol. Microbiol.">
        <title>The Global Catalogue of Microorganisms (GCM) 10K type strain sequencing project: providing services to taxonomists for standard genome sequencing and annotation.</title>
        <authorList>
            <consortium name="The Broad Institute Genomics Platform"/>
            <consortium name="The Broad Institute Genome Sequencing Center for Infectious Disease"/>
            <person name="Wu L."/>
            <person name="Ma J."/>
        </authorList>
    </citation>
    <scope>NUCLEOTIDE SEQUENCE [LARGE SCALE GENOMIC DNA]</scope>
    <source>
        <strain evidence="3">CGMCC 1.13574</strain>
    </source>
</reference>
<evidence type="ECO:0000313" key="2">
    <source>
        <dbReference type="EMBL" id="MFC4727122.1"/>
    </source>
</evidence>
<comment type="caution">
    <text evidence="2">The sequence shown here is derived from an EMBL/GenBank/DDBJ whole genome shotgun (WGS) entry which is preliminary data.</text>
</comment>
<dbReference type="EMBL" id="JBHSGG010000003">
    <property type="protein sequence ID" value="MFC4727122.1"/>
    <property type="molecule type" value="Genomic_DNA"/>
</dbReference>
<accession>A0ABV9NFH9</accession>
<proteinExistence type="predicted"/>